<proteinExistence type="predicted"/>
<feature type="compositionally biased region" description="Basic residues" evidence="1">
    <location>
        <begin position="68"/>
        <end position="81"/>
    </location>
</feature>
<feature type="compositionally biased region" description="Basic residues" evidence="1">
    <location>
        <begin position="18"/>
        <end position="29"/>
    </location>
</feature>
<protein>
    <recommendedName>
        <fullName evidence="2">MADF domain-containing protein</fullName>
    </recommendedName>
</protein>
<evidence type="ECO:0000256" key="1">
    <source>
        <dbReference type="SAM" id="MobiDB-lite"/>
    </source>
</evidence>
<dbReference type="InterPro" id="IPR006578">
    <property type="entry name" value="MADF-dom"/>
</dbReference>
<feature type="compositionally biased region" description="Basic and acidic residues" evidence="1">
    <location>
        <begin position="33"/>
        <end position="43"/>
    </location>
</feature>
<feature type="compositionally biased region" description="Basic and acidic residues" evidence="1">
    <location>
        <begin position="54"/>
        <end position="67"/>
    </location>
</feature>
<dbReference type="PANTHER" id="PTHR21505:SF15">
    <property type="entry name" value="RE18252P"/>
    <property type="match status" value="1"/>
</dbReference>
<dbReference type="PANTHER" id="PTHR21505">
    <property type="entry name" value="MADF DOMAIN-CONTAINING PROTEIN-RELATED"/>
    <property type="match status" value="1"/>
</dbReference>
<name>A0AA40FIG4_9HYME</name>
<reference evidence="3" key="1">
    <citation type="submission" date="2021-10" db="EMBL/GenBank/DDBJ databases">
        <title>Melipona bicolor Genome sequencing and assembly.</title>
        <authorList>
            <person name="Araujo N.S."/>
            <person name="Arias M.C."/>
        </authorList>
    </citation>
    <scope>NUCLEOTIDE SEQUENCE</scope>
    <source>
        <strain evidence="3">USP_2M_L1-L4_2017</strain>
        <tissue evidence="3">Whole body</tissue>
    </source>
</reference>
<evidence type="ECO:0000313" key="3">
    <source>
        <dbReference type="EMBL" id="KAK1119462.1"/>
    </source>
</evidence>
<dbReference type="EMBL" id="JAHYIQ010000036">
    <property type="protein sequence ID" value="KAK1119462.1"/>
    <property type="molecule type" value="Genomic_DNA"/>
</dbReference>
<feature type="region of interest" description="Disordered" evidence="1">
    <location>
        <begin position="1"/>
        <end position="88"/>
    </location>
</feature>
<dbReference type="AlphaFoldDB" id="A0AA40FIG4"/>
<dbReference type="PROSITE" id="PS51029">
    <property type="entry name" value="MADF"/>
    <property type="match status" value="1"/>
</dbReference>
<accession>A0AA40FIG4</accession>
<gene>
    <name evidence="3" type="ORF">K0M31_013291</name>
</gene>
<comment type="caution">
    <text evidence="3">The sequence shown here is derived from an EMBL/GenBank/DDBJ whole genome shotgun (WGS) entry which is preliminary data.</text>
</comment>
<evidence type="ECO:0000259" key="2">
    <source>
        <dbReference type="PROSITE" id="PS51029"/>
    </source>
</evidence>
<sequence>MEVRVKTQPPQLIEKRKEERRKKRRRSKSVGKLWKDEIEEEHKTMKRGARSFGKQREREGEREEYTQRGRRKEMRKRKGGKKKEGELAGEGKRLGGFAYMHKLVKSFLTHAAFSPRQERKKEKKKRNVGTSQSVSARAALIFVVAILFSMFSDDAWNESETNDTRLGMEWTRDKTLELLREYQQRRVLWDWNARGYRDRAKRKRAIQELAEILCCNTLEIEKKITNLKCQYSREVHKIQNSRDTATGPDDVYVSKWFAFKAMQFLQFGTRRYSKRKKKVEEVTSKLQEEYIVSDIDPESITFIDCNEETNGSATGSLNASLSEDAEESSCSSLKAMEPYNNGSLQDHCSPGVVCDLDESDQTKLEVTADERKRTKEEFAKFAESIAVQLAEIPDSYSRSVAKLRINQILFEAEIGVYAQTRR</sequence>
<evidence type="ECO:0000313" key="4">
    <source>
        <dbReference type="Proteomes" id="UP001177670"/>
    </source>
</evidence>
<feature type="domain" description="MADF" evidence="2">
    <location>
        <begin position="177"/>
        <end position="270"/>
    </location>
</feature>
<keyword evidence="4" id="KW-1185">Reference proteome</keyword>
<dbReference type="SMART" id="SM00595">
    <property type="entry name" value="MADF"/>
    <property type="match status" value="1"/>
</dbReference>
<dbReference type="Pfam" id="PF10545">
    <property type="entry name" value="MADF_DNA_bdg"/>
    <property type="match status" value="1"/>
</dbReference>
<organism evidence="3 4">
    <name type="scientific">Melipona bicolor</name>
    <dbReference type="NCBI Taxonomy" id="60889"/>
    <lineage>
        <taxon>Eukaryota</taxon>
        <taxon>Metazoa</taxon>
        <taxon>Ecdysozoa</taxon>
        <taxon>Arthropoda</taxon>
        <taxon>Hexapoda</taxon>
        <taxon>Insecta</taxon>
        <taxon>Pterygota</taxon>
        <taxon>Neoptera</taxon>
        <taxon>Endopterygota</taxon>
        <taxon>Hymenoptera</taxon>
        <taxon>Apocrita</taxon>
        <taxon>Aculeata</taxon>
        <taxon>Apoidea</taxon>
        <taxon>Anthophila</taxon>
        <taxon>Apidae</taxon>
        <taxon>Melipona</taxon>
    </lineage>
</organism>
<dbReference type="Proteomes" id="UP001177670">
    <property type="component" value="Unassembled WGS sequence"/>
</dbReference>